<accession>A0ABN9JS47</accession>
<evidence type="ECO:0000313" key="2">
    <source>
        <dbReference type="Proteomes" id="UP001189757"/>
    </source>
</evidence>
<organism evidence="1 2">
    <name type="scientific">Ralstonia flaminis</name>
    <dbReference type="NCBI Taxonomy" id="3058597"/>
    <lineage>
        <taxon>Bacteria</taxon>
        <taxon>Pseudomonadati</taxon>
        <taxon>Pseudomonadota</taxon>
        <taxon>Betaproteobacteria</taxon>
        <taxon>Burkholderiales</taxon>
        <taxon>Burkholderiaceae</taxon>
        <taxon>Ralstonia</taxon>
    </lineage>
</organism>
<name>A0ABN9JS47_9RALS</name>
<dbReference type="RefSeq" id="WP_316682850.1">
    <property type="nucleotide sequence ID" value="NZ_CATZLL010000024.1"/>
</dbReference>
<evidence type="ECO:0008006" key="3">
    <source>
        <dbReference type="Google" id="ProtNLM"/>
    </source>
</evidence>
<dbReference type="Gene3D" id="1.10.287.1700">
    <property type="match status" value="1"/>
</dbReference>
<protein>
    <recommendedName>
        <fullName evidence="3">Flagellar FliJ protein</fullName>
    </recommendedName>
</protein>
<comment type="caution">
    <text evidence="1">The sequence shown here is derived from an EMBL/GenBank/DDBJ whole genome shotgun (WGS) entry which is preliminary data.</text>
</comment>
<sequence>MDSRGFRYGLEPVLNRSNWQLDAATRALTEATTALTVERDRHAQLEADHAAAVAAMASGEGVSVDIMQRAHALRYLGKAHTQLEESARQVRVRSEAREQAQVALGQAHRAVELLAQHREDSRRAYAETCARDAAVEADDDWTARQAWQRTNAPTSGNGDEA</sequence>
<evidence type="ECO:0000313" key="1">
    <source>
        <dbReference type="EMBL" id="CAJ0822591.1"/>
    </source>
</evidence>
<reference evidence="1 2" key="1">
    <citation type="submission" date="2023-07" db="EMBL/GenBank/DDBJ databases">
        <authorList>
            <person name="Peeters C."/>
        </authorList>
    </citation>
    <scope>NUCLEOTIDE SEQUENCE [LARGE SCALE GENOMIC DNA]</scope>
    <source>
        <strain evidence="1 2">LMG 18101</strain>
    </source>
</reference>
<dbReference type="EMBL" id="CATZLL010000024">
    <property type="protein sequence ID" value="CAJ0822591.1"/>
    <property type="molecule type" value="Genomic_DNA"/>
</dbReference>
<dbReference type="InterPro" id="IPR053716">
    <property type="entry name" value="Flag_assembly_chemotaxis_eff"/>
</dbReference>
<proteinExistence type="predicted"/>
<keyword evidence="2" id="KW-1185">Reference proteome</keyword>
<gene>
    <name evidence="1" type="ORF">LMG18101_05083</name>
</gene>
<dbReference type="Proteomes" id="UP001189757">
    <property type="component" value="Unassembled WGS sequence"/>
</dbReference>